<dbReference type="EMBL" id="JAEHOE010000017">
    <property type="protein sequence ID" value="KAG2496876.1"/>
    <property type="molecule type" value="Genomic_DNA"/>
</dbReference>
<feature type="coiled-coil region" evidence="1">
    <location>
        <begin position="56"/>
        <end position="83"/>
    </location>
</feature>
<dbReference type="InterPro" id="IPR032640">
    <property type="entry name" value="AMPK1_CBM"/>
</dbReference>
<sequence length="232" mass="25964">MSAKEKLAMLNTVKERRVTALTQEGYTPYKSGAPGIVDVRLYQQAVESQKRMSTKLAEANQHMTFLERRLEEANKDLQDASAFLKKVAMEFGTTSRLVESTAAAVRFGVDPEETVARLVRLCDRLEALEATVQDQRAEFSKRVPRMVPIAWVGVANEVKFMGDFDGWNKGFELSCGNIDSDGVIRTFEGEVPLLPGRYRVKFLVDGGWRLASDWPTENDELGETNSVLVVNP</sequence>
<keyword evidence="4" id="KW-1185">Reference proteome</keyword>
<accession>A0A835Y6F4</accession>
<evidence type="ECO:0000313" key="4">
    <source>
        <dbReference type="Proteomes" id="UP000612055"/>
    </source>
</evidence>
<feature type="domain" description="AMP-activated protein kinase glycogen-binding" evidence="2">
    <location>
        <begin position="148"/>
        <end position="231"/>
    </location>
</feature>
<dbReference type="InterPro" id="IPR013783">
    <property type="entry name" value="Ig-like_fold"/>
</dbReference>
<evidence type="ECO:0000259" key="2">
    <source>
        <dbReference type="Pfam" id="PF16561"/>
    </source>
</evidence>
<dbReference type="AlphaFoldDB" id="A0A835Y6F4"/>
<dbReference type="SUPFAM" id="SSF81296">
    <property type="entry name" value="E set domains"/>
    <property type="match status" value="1"/>
</dbReference>
<gene>
    <name evidence="3" type="ORF">HYH03_005275</name>
</gene>
<keyword evidence="1" id="KW-0175">Coiled coil</keyword>
<reference evidence="3" key="1">
    <citation type="journal article" date="2020" name="bioRxiv">
        <title>Comparative genomics of Chlamydomonas.</title>
        <authorList>
            <person name="Craig R.J."/>
            <person name="Hasan A.R."/>
            <person name="Ness R.W."/>
            <person name="Keightley P.D."/>
        </authorList>
    </citation>
    <scope>NUCLEOTIDE SEQUENCE</scope>
    <source>
        <strain evidence="3">CCAP 11/70</strain>
    </source>
</reference>
<evidence type="ECO:0000256" key="1">
    <source>
        <dbReference type="SAM" id="Coils"/>
    </source>
</evidence>
<name>A0A835Y6F4_9CHLO</name>
<dbReference type="InterPro" id="IPR014756">
    <property type="entry name" value="Ig_E-set"/>
</dbReference>
<protein>
    <recommendedName>
        <fullName evidence="2">AMP-activated protein kinase glycogen-binding domain-containing protein</fullName>
    </recommendedName>
</protein>
<dbReference type="PANTHER" id="PTHR47342">
    <property type="entry name" value="PROTEIN PTST, CHLOROPLASTIC"/>
    <property type="match status" value="1"/>
</dbReference>
<comment type="caution">
    <text evidence="3">The sequence shown here is derived from an EMBL/GenBank/DDBJ whole genome shotgun (WGS) entry which is preliminary data.</text>
</comment>
<dbReference type="CDD" id="cd02859">
    <property type="entry name" value="E_set_AMPKbeta_like_N"/>
    <property type="match status" value="1"/>
</dbReference>
<dbReference type="PANTHER" id="PTHR47342:SF1">
    <property type="entry name" value="PROTEIN PTST, CHLOROPLASTIC"/>
    <property type="match status" value="1"/>
</dbReference>
<dbReference type="Pfam" id="PF16561">
    <property type="entry name" value="AMPK1_CBM"/>
    <property type="match status" value="1"/>
</dbReference>
<proteinExistence type="predicted"/>
<dbReference type="Gene3D" id="2.60.40.10">
    <property type="entry name" value="Immunoglobulins"/>
    <property type="match status" value="1"/>
</dbReference>
<dbReference type="Proteomes" id="UP000612055">
    <property type="component" value="Unassembled WGS sequence"/>
</dbReference>
<evidence type="ECO:0000313" key="3">
    <source>
        <dbReference type="EMBL" id="KAG2496876.1"/>
    </source>
</evidence>
<organism evidence="3 4">
    <name type="scientific">Edaphochlamys debaryana</name>
    <dbReference type="NCBI Taxonomy" id="47281"/>
    <lineage>
        <taxon>Eukaryota</taxon>
        <taxon>Viridiplantae</taxon>
        <taxon>Chlorophyta</taxon>
        <taxon>core chlorophytes</taxon>
        <taxon>Chlorophyceae</taxon>
        <taxon>CS clade</taxon>
        <taxon>Chlamydomonadales</taxon>
        <taxon>Chlamydomonadales incertae sedis</taxon>
        <taxon>Edaphochlamys</taxon>
    </lineage>
</organism>
<dbReference type="OrthoDB" id="531008at2759"/>